<reference evidence="1 2" key="1">
    <citation type="submission" date="2021-07" db="EMBL/GenBank/DDBJ databases">
        <title>Prevalence and characterization of methicillin-resistant Macrococcus spp. in food producing animals and meat in Switzerland in 2019.</title>
        <authorList>
            <person name="Keller J.E."/>
            <person name="Schwendener S."/>
            <person name="Neuenschwander J."/>
            <person name="Overesch G."/>
            <person name="Perreten V."/>
        </authorList>
    </citation>
    <scope>NUCLEOTIDE SEQUENCE [LARGE SCALE GENOMIC DNA]</scope>
    <source>
        <strain evidence="1 2">19Msa0936</strain>
        <plasmid evidence="1 2">p19Msa0936-1</plasmid>
    </source>
</reference>
<dbReference type="Proteomes" id="UP000826802">
    <property type="component" value="Plasmid p19Msa0936-1"/>
</dbReference>
<dbReference type="EMBL" id="CP079982">
    <property type="protein sequence ID" value="QYA43644.1"/>
    <property type="molecule type" value="Genomic_DNA"/>
</dbReference>
<dbReference type="AlphaFoldDB" id="A0AAJ4PCS7"/>
<sequence length="409" mass="47608">MTNYTVIDSLMGAGKTQYIIQEMNADRNIDKKYIYITPYLAEVERIIDNVKERPIKQPTQRNSEGRKLRGLKTLVQSGYSIASTHSLLQTADSELVELIKAGNYTLVIDEVINVVNDVNISQKDINRLIANGDITIDDDTKKIEWTGETDYDTRFSDIYLLCKAGTLYRNRDKTVVKIFSDEVLRAFDEVVVMTYLFEYSEMKAWYELNAVEYEKKSVIYNDDQQAYELIEYDVMREDRQTIYDLITVHDGKYNEQLAHINLSATALRNLPTQDSYLEDLDLIEKTIRNFLHANKLEGYSGYWTSLRDTMDRLSPKGYSKKSKISLNCRATNEYSDGYAMAYIFERNINPMQQGFFIDRGATLDSNGWAVSDLLQWIFRSRIRNGQDIQLFLPAKKMRTILKQWSKYEL</sequence>
<dbReference type="RefSeq" id="WP_219504181.1">
    <property type="nucleotide sequence ID" value="NZ_CP079982.1"/>
</dbReference>
<keyword evidence="2" id="KW-1185">Reference proteome</keyword>
<protein>
    <submittedName>
        <fullName evidence="1">Uncharacterized protein</fullName>
    </submittedName>
</protein>
<name>A0AAJ4PCS7_9STAP</name>
<evidence type="ECO:0000313" key="2">
    <source>
        <dbReference type="Proteomes" id="UP000826802"/>
    </source>
</evidence>
<organism evidence="1 2">
    <name type="scientific">Macrococcoides bohemicum</name>
    <dbReference type="NCBI Taxonomy" id="1903056"/>
    <lineage>
        <taxon>Bacteria</taxon>
        <taxon>Bacillati</taxon>
        <taxon>Bacillota</taxon>
        <taxon>Bacilli</taxon>
        <taxon>Bacillales</taxon>
        <taxon>Staphylococcaceae</taxon>
        <taxon>Macrococcoides</taxon>
    </lineage>
</organism>
<gene>
    <name evidence="1" type="ORF">KYI11_12595</name>
</gene>
<proteinExistence type="predicted"/>
<accession>A0AAJ4PCS7</accession>
<keyword evidence="1" id="KW-0614">Plasmid</keyword>
<geneLocation type="plasmid" evidence="1 2">
    <name>p19Msa0936-1</name>
</geneLocation>
<evidence type="ECO:0000313" key="1">
    <source>
        <dbReference type="EMBL" id="QYA43644.1"/>
    </source>
</evidence>